<dbReference type="InterPro" id="IPR003599">
    <property type="entry name" value="Ig_sub"/>
</dbReference>
<dbReference type="InterPro" id="IPR026341">
    <property type="entry name" value="T9SS_type_B"/>
</dbReference>
<reference evidence="4 5" key="1">
    <citation type="journal article" date="2016" name="Int. J. Syst. Evol. Microbiol.">
        <title>Pontibacter aydingkolensis sp. nov., isolated from soil of a salt lake.</title>
        <authorList>
            <person name="Osman G."/>
            <person name="Zhang T."/>
            <person name="Lou K."/>
            <person name="Gao Y."/>
            <person name="Chang W."/>
            <person name="Lin Q."/>
            <person name="Yang H.M."/>
            <person name="Huo X.D."/>
            <person name="Wang N."/>
        </authorList>
    </citation>
    <scope>NUCLEOTIDE SEQUENCE [LARGE SCALE GENOMIC DNA]</scope>
    <source>
        <strain evidence="4 5">KACC 19255</strain>
    </source>
</reference>
<dbReference type="InterPro" id="IPR036179">
    <property type="entry name" value="Ig-like_dom_sf"/>
</dbReference>
<comment type="caution">
    <text evidence="4">The sequence shown here is derived from an EMBL/GenBank/DDBJ whole genome shotgun (WGS) entry which is preliminary data.</text>
</comment>
<sequence length="4136" mass="432137">MRIPLLLLLTLFLIGINSEKALAQACQTPGVTLPGDKYYCGPQTISFSANSTDHKTNYSGTTTSYSWTINGVVSATDAHPTFSFAGGDTYIVTVTASSSCGQATASQTIKVDARPAPPVVENGGMCTGSQGTLWVLEPDPNLIYKWYNVATGGTPLVWGTSYTSGTSGDYYVEAVTQQGCTSSTRTKASLTASSPTGSGGGISTSTQEVCSGTSPGQISGNAPNSSFMTYQWFQSTTGSSSDFYPIPTAKNKDYTPPALYQTTWFKRISYNGFCGEESNVLRITVTPLPAAPIVNNAVVCAGTNATLTVSNASTSSIYRWYDVASGGTAIAVGPTFTTPVLTATRTYYVDASTTNNTNCSSVTQRTAVSVTVTPGITNNIITSDQSICSGGTAAALLGSDPAGGGGGYSFQWQRSTDGSSFTDIAGANAKDYNPGSPTTTTWYRRKVKAASTCPEVTSNTVRIVVSILPVSIDIVDPTTCAGSGTTIVISNPNADYTYRWYDIATGGTPLRTGTTFPTGPLTSNRTYYVEVTTAAGCISARRSVTVTVTPVPAAPTASGTTICAGTSTTLSVNPTNATLYYKWYDAPTGGTHLGTGESFATGPLTSDKTFYVEAVTNAAPNCTSPREAVQVTVVPVITNTITSTNQEICSGNTPSPLTGTIPTGGGGGYTYQWQTSDDGTLFTNITGATGRDYAPGALTNTTWYRRQVSTTAGTCPPVSSNVVRVDVNQLPTVPLIPGVAICTGTQATIQIPSADANLKYNWYTVATGGVPVATDLSSFITEALTSNKTYYVEAVTEFGCVSTTRRAVTVTVEPLPGVPTADNTSVCAGNKAVLYVVSPDPSLEYQWFNAATAGNLLATGTSFTTPNALNSTTTYYLQAVNATGCASSSRRAVAVTVLELPLIPEVAGATICSGGATTLYVNNSNPEYEYRWYSGSTLIATGTSFNTGNLISSATYYVDAVTKGTTACTSPGRRAVTVTVIPPISNNTISAAQSVCGGTTPAALTGTTPTGGSTPLTFQWEKSENGINFTSIAGATNATYSTGALSTTTWFRRIVKGSDTCPQNASNAVQITVTPLPATPVADAQTICNGSSAMLSVNAPVSGITYKWYNAATGGNILSTEVTYTTDALNTNTTFYVEATNANGCVSPRRPVTVSVRELPEMPMAANKTICYGQSATLSVTAPDPSLTYKWYNSDNQLLSSLPSLNVAGLQASAVYYLEATYISEPDCSSPRREVTVTVTQLPGLPVVANITICSGTKGILNVQNPDPALTYRWYNTDSDGTSIGTGASFETQSLTSARTYYVEASTASGCQSGRRQVTVSVSALPETPFANNAEVCAGAMALLSVSDANDALTYQWYATSTSSTPIATGKTFQTGVLQANATFYVEAVTAAGCVSPARRAVTVSVTPLPATPNANNASICAGSEVTLAVENPNPSLLYKWYSSEGAHLATGILYNTGVLNDSRTYYLEAVTANSTSCASSSRKTVTVTVTPVIANNTISGNQIICAGSTPATLTGTLPTGGGTTYSYQWQQSTDGINFTNITGATSQDYTPGTVNATTWYRRRVTASGPCGPNFSAAVQVSSVTPPSTSLADNSTICSGTRALLTIKDANTTLSYRWYGTATGGSILNIDDTFETPELSTTTTFYVEAVNTNGCASPRRAVTVYVTPVPQTPLVSDKYICEGQAATLTVSSSVQNLIYKWYDNTGTLVGTGTSYTTPNALIASTTYYVEASTTTNPTCTSDRRAVAVVVMSQPAIPVVENATVCSGTSATLSVRVIDPAITYKWYTAQTGGTPVAESINFTTTALTSSRTYYVEAVNAAGCTSTRASVAVTVTPLPAAPLAENAAVCAGTAASLTVTNPDNNLIYKWYDAATDGNLLATGTNFTTPVLQNSATYYLSAESLNGCASTTRSAVTVNVTPLPATPEVNNVTICEGSNVTLWVTNQTSGVVYKWYDNTGAYLATGTSYTTASLITSTTYTVEAVTNTSTACASSPRKTVNVTVVAPIANNTVSSAQTVCTGGTPSPLTGSVPSGGNGSYTYQWERSTDGINFAAISGAISQNYAPATAITSDTWFRRKVSATGGPCAAHVSNIIKMSVESLPATPIVNGATICAGTVATLQVSNPDNALTYRWYTTATGGNPIHAQTTFITNELNTSVTYYVEAMSASGCVSPRRTVTVTVRPLPDVPVVADKAICQGQTTTLAVASPLAGQNYKWYDRDNTLVATGISFTTPALATTTVYYVESSYVDVPECISNSRATVTVSVAPLPSAPIAAGSSICSGNTAALKVSVIDANLTYKWYTIASGGTPVATSANFTTPVLTTGRTYYVEAVTESGCASPRTAVRVDVTLQPATPSADNQQVCEGSTVVLTVNNPNNNLYYNWYNEATDGQLLATGETYTISSVTASVTYYVEAVTETGCVSPTRKAVEITVTPLPLTPQVNNLTVCAGQSAILSVTPAEAGVLYRWYNATGTLIYTGTTFTSSALQESTVLYVEGVTNNTTACASSPRRTVYVTVTPAIANNIINGEQSICSGSAPVTLNGSTPTGGEGSYTYQWERSEDGINFTSIANATGQNHTPSALNITTWYRRKVKAAGACSEQVSNIVQITVTAIPATPVADNATICEGATATLRIKDVNTAYTYRWYTTPVGGNAIMAAASYTTDVLESTTTFYVEAVNANGCVSPRRTVTVYVLPLPDAPLAADQNICTGEQATLVVSNQAANLTYSWYDGNGMLLATGTTFTTGALNNNAIYYVEASTTTVPSCVSGRTAVTVYVAARPATPMANNVSVCAGSSAELAVSNVIPGLTYKWYTVATGGQPIHISSNFTTQPLTSNRTYYLEAVTANGCVSSERRAVTVTVTPQPAQPAVADRTVCYGERAVLAVTTPNANLMYRWYNRDGVQVATGTTYTTGAITANALYYVEAVTQTSPSCISSREAVNVTVTNIPATPVVDNATICTGSSTTLFVKNAMPGAVYKWYDENETVVATGTTFTTAVLSIDAIYSVEASSTSGCVNQVRAMVTVDVTQQITNNTITDNQTICSGATPNRLTGSQPGNTSSTVLFQWEYSEDGTNFTSITNATGRDYQPEALNVTTWFRRKAKVENGVCAEQYSNVIRVTTVALPLAPVTSSVTICAGAQATLRVDAAEATYTYRWFDVATGGSSLANGTSFTVGGLTSDKIYYVEAINANGCISPRKAVTVYTTPLPAMPQAADKSVCTGGSTTLSVSNPDTKLNYRWFDANGALVANGSSYTTPNLGSNTVYFVEAFTNTALACTSPRRAVNVAVTPLPTMPEVDDAFVCAGGSATLSVKQPDPALTYRWYSAATGGTPLAAQPTFETGALTSDRTYFVEAVNASGCVSPREAVNVTVTPLPAEPLASNKAICAGQTVVLSVNQPDVTLTYRWFDSTGKLLATGNTFSVSGLTASATYYVESMTAAGCVSPTRKGVVVSVSQLPGVPTVENAAICAGERVTLFVKNPDPTLEYRWYNDAAGTNLIGSGISYTSTDALFAGKSYFVEAVNTAGCVSVTRKQVDVRVTGKPATPVANDATVCSGSSATLSIIAPDGAMVYKWYDVNGTFLHTGITYTTVPLSSKATFHVVANTTTTPACASDVHVVTVNITTPLTNNTISSSQTICSGATPARLSGSMPNGGSTATITYQWESSTDGVNFVSIVGAYAQDYAPGALTADTWFRRVARAAGACSQTVSNAVMVTVIPLPVTPVADNQRVCTGNSATLKILNPSSTADNITYRWYNVASGGNALASGIMFVTPALSVSTTYYVEATNGNGCTSSTRRAVQVLVDQPITNNTISGAKTVCAGGKASALFGSIPDGGSGTYTYQWQRSTDGANFTDISGATGQGYTPTENFTKTTWFRRKVKTEGSCAESISAAVKIEVVFSPNAPTVTSAAICPGVSTTLTATAMAGLTVEWYDAPQGGTLVFIGSSYTTPVLNSNTSYWVQSVSTSGCESTRQEAKVQVVGPQVTVSEDLTIIEGKTVQLSATGGASYEWSPAEGLSDPTISTPVAKPAKTTTYVVKVTTREGCVVTKQVTVTVLPRIIITNVITPNGDGYNDRFEIKGIENYPNATVEIYTRWGEQVFQSKGYPEAWNGTKNGNALPVGAYYYIIKLDATSAPISGSVTIVK</sequence>
<accession>A0ABS7CWH1</accession>
<gene>
    <name evidence="4" type="ORF">K0O23_14110</name>
</gene>
<dbReference type="InterPro" id="IPR044023">
    <property type="entry name" value="Ig_7"/>
</dbReference>
<name>A0ABS7CWH1_9BACT</name>
<feature type="compositionally biased region" description="Polar residues" evidence="1">
    <location>
        <begin position="207"/>
        <end position="216"/>
    </location>
</feature>
<dbReference type="NCBIfam" id="TIGR04131">
    <property type="entry name" value="Bac_Flav_CTERM"/>
    <property type="match status" value="1"/>
</dbReference>
<dbReference type="InterPro" id="IPR000601">
    <property type="entry name" value="PKD_dom"/>
</dbReference>
<feature type="region of interest" description="Disordered" evidence="1">
    <location>
        <begin position="185"/>
        <end position="216"/>
    </location>
</feature>
<dbReference type="RefSeq" id="WP_219878083.1">
    <property type="nucleotide sequence ID" value="NZ_JAHYXK010000012.1"/>
</dbReference>
<evidence type="ECO:0000259" key="3">
    <source>
        <dbReference type="PROSITE" id="PS50093"/>
    </source>
</evidence>
<protein>
    <submittedName>
        <fullName evidence="4">Gliding motility-associated C-terminal domain-containing protein</fullName>
    </submittedName>
</protein>
<evidence type="ECO:0000313" key="4">
    <source>
        <dbReference type="EMBL" id="MBW7468206.1"/>
    </source>
</evidence>
<dbReference type="Gene3D" id="2.60.40.10">
    <property type="entry name" value="Immunoglobulins"/>
    <property type="match status" value="3"/>
</dbReference>
<dbReference type="InterPro" id="IPR035986">
    <property type="entry name" value="PKD_dom_sf"/>
</dbReference>
<dbReference type="InterPro" id="IPR022409">
    <property type="entry name" value="PKD/Chitinase_dom"/>
</dbReference>
<dbReference type="Pfam" id="PF19081">
    <property type="entry name" value="Ig_7"/>
    <property type="match status" value="35"/>
</dbReference>
<dbReference type="Pfam" id="PF13585">
    <property type="entry name" value="CHU_C"/>
    <property type="match status" value="1"/>
</dbReference>
<feature type="domain" description="PKD" evidence="3">
    <location>
        <begin position="59"/>
        <end position="111"/>
    </location>
</feature>
<dbReference type="SMART" id="SM00409">
    <property type="entry name" value="IG"/>
    <property type="match status" value="6"/>
</dbReference>
<keyword evidence="5" id="KW-1185">Reference proteome</keyword>
<evidence type="ECO:0000256" key="1">
    <source>
        <dbReference type="SAM" id="MobiDB-lite"/>
    </source>
</evidence>
<keyword evidence="2" id="KW-0732">Signal</keyword>
<dbReference type="InterPro" id="IPR013783">
    <property type="entry name" value="Ig-like_fold"/>
</dbReference>
<organism evidence="4 5">
    <name type="scientific">Pontibacter aydingkolensis</name>
    <dbReference type="NCBI Taxonomy" id="1911536"/>
    <lineage>
        <taxon>Bacteria</taxon>
        <taxon>Pseudomonadati</taxon>
        <taxon>Bacteroidota</taxon>
        <taxon>Cytophagia</taxon>
        <taxon>Cytophagales</taxon>
        <taxon>Hymenobacteraceae</taxon>
        <taxon>Pontibacter</taxon>
    </lineage>
</organism>
<dbReference type="Gene3D" id="2.60.40.2700">
    <property type="match status" value="6"/>
</dbReference>
<dbReference type="SUPFAM" id="SSF48726">
    <property type="entry name" value="Immunoglobulin"/>
    <property type="match status" value="1"/>
</dbReference>
<dbReference type="SUPFAM" id="SSF49299">
    <property type="entry name" value="PKD domain"/>
    <property type="match status" value="1"/>
</dbReference>
<evidence type="ECO:0000313" key="5">
    <source>
        <dbReference type="Proteomes" id="UP000813018"/>
    </source>
</evidence>
<dbReference type="Proteomes" id="UP000813018">
    <property type="component" value="Unassembled WGS sequence"/>
</dbReference>
<evidence type="ECO:0000256" key="2">
    <source>
        <dbReference type="SAM" id="SignalP"/>
    </source>
</evidence>
<proteinExistence type="predicted"/>
<feature type="chain" id="PRO_5045285702" evidence="2">
    <location>
        <begin position="24"/>
        <end position="4136"/>
    </location>
</feature>
<dbReference type="EMBL" id="JAHYXK010000012">
    <property type="protein sequence ID" value="MBW7468206.1"/>
    <property type="molecule type" value="Genomic_DNA"/>
</dbReference>
<dbReference type="PROSITE" id="PS50093">
    <property type="entry name" value="PKD"/>
    <property type="match status" value="1"/>
</dbReference>
<feature type="signal peptide" evidence="2">
    <location>
        <begin position="1"/>
        <end position="23"/>
    </location>
</feature>
<dbReference type="SMART" id="SM00089">
    <property type="entry name" value="PKD"/>
    <property type="match status" value="2"/>
</dbReference>